<accession>A0A1N6PSV5</accession>
<name>A0A1N6PSV5_9MICO</name>
<keyword evidence="11" id="KW-1185">Reference proteome</keyword>
<comment type="subcellular location">
    <subcellularLocation>
        <location evidence="1 7">Cell membrane</location>
        <topology evidence="1 7">Multi-pass membrane protein</topology>
    </subcellularLocation>
</comment>
<evidence type="ECO:0000256" key="6">
    <source>
        <dbReference type="ARBA" id="ARBA00023136"/>
    </source>
</evidence>
<evidence type="ECO:0000256" key="2">
    <source>
        <dbReference type="ARBA" id="ARBA00022448"/>
    </source>
</evidence>
<proteinExistence type="inferred from homology"/>
<keyword evidence="6 9" id="KW-0472">Membrane</keyword>
<evidence type="ECO:0000256" key="9">
    <source>
        <dbReference type="SAM" id="Phobius"/>
    </source>
</evidence>
<evidence type="ECO:0000256" key="3">
    <source>
        <dbReference type="ARBA" id="ARBA00022475"/>
    </source>
</evidence>
<dbReference type="Gene3D" id="1.10.3730.20">
    <property type="match status" value="1"/>
</dbReference>
<evidence type="ECO:0000256" key="7">
    <source>
        <dbReference type="RuleBase" id="RU003942"/>
    </source>
</evidence>
<keyword evidence="4 7" id="KW-0812">Transmembrane</keyword>
<evidence type="ECO:0000256" key="4">
    <source>
        <dbReference type="ARBA" id="ARBA00022692"/>
    </source>
</evidence>
<keyword evidence="5 9" id="KW-1133">Transmembrane helix</keyword>
<evidence type="ECO:0000256" key="1">
    <source>
        <dbReference type="ARBA" id="ARBA00004651"/>
    </source>
</evidence>
<evidence type="ECO:0000256" key="5">
    <source>
        <dbReference type="ARBA" id="ARBA00022989"/>
    </source>
</evidence>
<feature type="transmembrane region" description="Helical" evidence="9">
    <location>
        <begin position="82"/>
        <end position="103"/>
    </location>
</feature>
<dbReference type="PANTHER" id="PTHR30561:SF0">
    <property type="entry name" value="GUANIDINIUM EXPORTER"/>
    <property type="match status" value="1"/>
</dbReference>
<feature type="region of interest" description="Disordered" evidence="8">
    <location>
        <begin position="106"/>
        <end position="137"/>
    </location>
</feature>
<dbReference type="PANTHER" id="PTHR30561">
    <property type="entry name" value="SMR FAMILY PROTON-DEPENDENT DRUG EFFLUX TRANSPORTER SUGE"/>
    <property type="match status" value="1"/>
</dbReference>
<feature type="transmembrane region" description="Helical" evidence="9">
    <location>
        <begin position="27"/>
        <end position="49"/>
    </location>
</feature>
<evidence type="ECO:0000313" key="10">
    <source>
        <dbReference type="EMBL" id="SIQ07428.1"/>
    </source>
</evidence>
<gene>
    <name evidence="10" type="ORF">SAMN05518682_1094</name>
</gene>
<dbReference type="Pfam" id="PF00893">
    <property type="entry name" value="Multi_Drug_Res"/>
    <property type="match status" value="1"/>
</dbReference>
<dbReference type="EMBL" id="FTMI01000002">
    <property type="protein sequence ID" value="SIQ07428.1"/>
    <property type="molecule type" value="Genomic_DNA"/>
</dbReference>
<keyword evidence="2" id="KW-0813">Transport</keyword>
<organism evidence="10 11">
    <name type="scientific">Cellulosimicrobium aquatile</name>
    <dbReference type="NCBI Taxonomy" id="1612203"/>
    <lineage>
        <taxon>Bacteria</taxon>
        <taxon>Bacillati</taxon>
        <taxon>Actinomycetota</taxon>
        <taxon>Actinomycetes</taxon>
        <taxon>Micrococcales</taxon>
        <taxon>Promicromonosporaceae</taxon>
        <taxon>Cellulosimicrobium</taxon>
    </lineage>
</organism>
<protein>
    <submittedName>
        <fullName evidence="10">Quaternary ammonium compound-resistance protein SugE</fullName>
    </submittedName>
</protein>
<evidence type="ECO:0000256" key="8">
    <source>
        <dbReference type="SAM" id="MobiDB-lite"/>
    </source>
</evidence>
<dbReference type="AlphaFoldDB" id="A0A1N6PSV5"/>
<dbReference type="InterPro" id="IPR000390">
    <property type="entry name" value="Small_drug/metabolite_transptr"/>
</dbReference>
<dbReference type="InterPro" id="IPR037185">
    <property type="entry name" value="EmrE-like"/>
</dbReference>
<dbReference type="InterPro" id="IPR045324">
    <property type="entry name" value="Small_multidrug_res"/>
</dbReference>
<evidence type="ECO:0000313" key="11">
    <source>
        <dbReference type="Proteomes" id="UP000186235"/>
    </source>
</evidence>
<dbReference type="Proteomes" id="UP000186235">
    <property type="component" value="Unassembled WGS sequence"/>
</dbReference>
<dbReference type="SUPFAM" id="SSF103481">
    <property type="entry name" value="Multidrug resistance efflux transporter EmrE"/>
    <property type="match status" value="1"/>
</dbReference>
<dbReference type="RefSeq" id="WP_076404209.1">
    <property type="nucleotide sequence ID" value="NZ_FTMI01000002.1"/>
</dbReference>
<feature type="transmembrane region" description="Helical" evidence="9">
    <location>
        <begin position="56"/>
        <end position="76"/>
    </location>
</feature>
<dbReference type="GO" id="GO:0005886">
    <property type="term" value="C:plasma membrane"/>
    <property type="evidence" value="ECO:0007669"/>
    <property type="project" value="UniProtKB-SubCell"/>
</dbReference>
<sequence length="137" mass="13796">MPWIILLVSAVFEAVWATALGKSDGLSVLGPSVVFFVALALSMLGLGWATKHIPIGTAYAVWVGVGAALTVTYAILTGDESVSVGKVVFIAGIIAAVVGLKLVPSRPGRAAERASGPEADASADSARAPAGTAPDRP</sequence>
<comment type="similarity">
    <text evidence="7">Belongs to the drug/metabolite transporter (DMT) superfamily. Small multidrug resistance (SMR) (TC 2.A.7.1) family.</text>
</comment>
<dbReference type="GO" id="GO:0022857">
    <property type="term" value="F:transmembrane transporter activity"/>
    <property type="evidence" value="ECO:0007669"/>
    <property type="project" value="InterPro"/>
</dbReference>
<reference evidence="11" key="1">
    <citation type="submission" date="2017-01" db="EMBL/GenBank/DDBJ databases">
        <authorList>
            <person name="Varghese N."/>
            <person name="Submissions S."/>
        </authorList>
    </citation>
    <scope>NUCLEOTIDE SEQUENCE [LARGE SCALE GENOMIC DNA]</scope>
    <source>
        <strain evidence="11">3bp</strain>
    </source>
</reference>
<feature type="compositionally biased region" description="Low complexity" evidence="8">
    <location>
        <begin position="119"/>
        <end position="137"/>
    </location>
</feature>
<keyword evidence="3" id="KW-1003">Cell membrane</keyword>